<dbReference type="Gene3D" id="1.10.1660.10">
    <property type="match status" value="1"/>
</dbReference>
<name>A0AAE3VKB8_9HYPH</name>
<evidence type="ECO:0000313" key="2">
    <source>
        <dbReference type="Proteomes" id="UP001229244"/>
    </source>
</evidence>
<dbReference type="Pfam" id="PF13591">
    <property type="entry name" value="MerR_2"/>
    <property type="match status" value="1"/>
</dbReference>
<dbReference type="RefSeq" id="WP_306883399.1">
    <property type="nucleotide sequence ID" value="NZ_JAUSUL010000001.1"/>
</dbReference>
<accession>A0AAE3VKB8</accession>
<dbReference type="AlphaFoldDB" id="A0AAE3VKB8"/>
<gene>
    <name evidence="1" type="ORF">J2S73_000034</name>
</gene>
<dbReference type="EMBL" id="JAUSUL010000001">
    <property type="protein sequence ID" value="MDQ0313597.1"/>
    <property type="molecule type" value="Genomic_DNA"/>
</dbReference>
<dbReference type="Proteomes" id="UP001229244">
    <property type="component" value="Unassembled WGS sequence"/>
</dbReference>
<evidence type="ECO:0000313" key="1">
    <source>
        <dbReference type="EMBL" id="MDQ0313597.1"/>
    </source>
</evidence>
<organism evidence="1 2">
    <name type="scientific">Amorphus orientalis</name>
    <dbReference type="NCBI Taxonomy" id="649198"/>
    <lineage>
        <taxon>Bacteria</taxon>
        <taxon>Pseudomonadati</taxon>
        <taxon>Pseudomonadota</taxon>
        <taxon>Alphaproteobacteria</taxon>
        <taxon>Hyphomicrobiales</taxon>
        <taxon>Amorphaceae</taxon>
        <taxon>Amorphus</taxon>
    </lineage>
</organism>
<protein>
    <submittedName>
        <fullName evidence="1">Chaperone modulatory protein CbpM</fullName>
    </submittedName>
</protein>
<proteinExistence type="predicted"/>
<reference evidence="1" key="1">
    <citation type="submission" date="2023-07" db="EMBL/GenBank/DDBJ databases">
        <title>Genomic Encyclopedia of Type Strains, Phase IV (KMG-IV): sequencing the most valuable type-strain genomes for metagenomic binning, comparative biology and taxonomic classification.</title>
        <authorList>
            <person name="Goeker M."/>
        </authorList>
    </citation>
    <scope>NUCLEOTIDE SEQUENCE</scope>
    <source>
        <strain evidence="1">DSM 21202</strain>
    </source>
</reference>
<sequence length="110" mass="12346">MSYTEDQVVATVETLSVERLRRWVAEGWIIPATGEAVLTFTEIDVARVRLVCHLTDELDVGEEAVPVILSLLDQVHGLRGELKRLAGAIERQPETVRDAIRRELEPDRTG</sequence>
<keyword evidence="2" id="KW-1185">Reference proteome</keyword>
<comment type="caution">
    <text evidence="1">The sequence shown here is derived from an EMBL/GenBank/DDBJ whole genome shotgun (WGS) entry which is preliminary data.</text>
</comment>